<keyword evidence="1" id="KW-0812">Transmembrane</keyword>
<sequence>MIAVGSIPRSVRWTVPLGLLGLLVTVPFSAPDGTGMQWDELVLGGVAASSALAAFRITRTMDRTAGRPWRIVGYAALLFMTAQWLAAAFPGPELDGFGFDDVFLFAGAVSPLVICGLLARRVSRTRWPALVVDGLVITVALLVVTEVLRAPLVSPADAPEDLRSLVLLYGGYAAVMLGGAGAMCTVSTAALRRSVSILIGAVAWQATAGVAEAMAIVDPSSVWTAISDVSVAMGLQTVVVAAHVAPRRFADHTARAAAPW</sequence>
<evidence type="ECO:0000313" key="2">
    <source>
        <dbReference type="EMBL" id="WRL64267.1"/>
    </source>
</evidence>
<evidence type="ECO:0000313" key="3">
    <source>
        <dbReference type="Proteomes" id="UP001324287"/>
    </source>
</evidence>
<dbReference type="EMBL" id="CP141261">
    <property type="protein sequence ID" value="WRL64267.1"/>
    <property type="molecule type" value="Genomic_DNA"/>
</dbReference>
<feature type="transmembrane region" description="Helical" evidence="1">
    <location>
        <begin position="165"/>
        <end position="185"/>
    </location>
</feature>
<reference evidence="2 3" key="1">
    <citation type="submission" date="2023-12" db="EMBL/GenBank/DDBJ databases">
        <title>Blastococcus brunescens sp. nov., an actonobacterium isolated from sandstone collected in sahara desert.</title>
        <authorList>
            <person name="Gtari M."/>
            <person name="Ghodhbane F."/>
        </authorList>
    </citation>
    <scope>NUCLEOTIDE SEQUENCE [LARGE SCALE GENOMIC DNA]</scope>
    <source>
        <strain evidence="2 3">BMG 8361</strain>
    </source>
</reference>
<gene>
    <name evidence="2" type="ORF">U6N30_32790</name>
</gene>
<protein>
    <submittedName>
        <fullName evidence="2">Uncharacterized protein</fullName>
    </submittedName>
</protein>
<proteinExistence type="predicted"/>
<accession>A0ABZ1B0C7</accession>
<feature type="transmembrane region" description="Helical" evidence="1">
    <location>
        <begin position="102"/>
        <end position="120"/>
    </location>
</feature>
<keyword evidence="1" id="KW-1133">Transmembrane helix</keyword>
<organism evidence="2 3">
    <name type="scientific">Blastococcus brunescens</name>
    <dbReference type="NCBI Taxonomy" id="1564165"/>
    <lineage>
        <taxon>Bacteria</taxon>
        <taxon>Bacillati</taxon>
        <taxon>Actinomycetota</taxon>
        <taxon>Actinomycetes</taxon>
        <taxon>Geodermatophilales</taxon>
        <taxon>Geodermatophilaceae</taxon>
        <taxon>Blastococcus</taxon>
    </lineage>
</organism>
<dbReference type="Proteomes" id="UP001324287">
    <property type="component" value="Chromosome"/>
</dbReference>
<name>A0ABZ1B0C7_9ACTN</name>
<keyword evidence="1" id="KW-0472">Membrane</keyword>
<feature type="transmembrane region" description="Helical" evidence="1">
    <location>
        <begin position="41"/>
        <end position="59"/>
    </location>
</feature>
<feature type="transmembrane region" description="Helical" evidence="1">
    <location>
        <begin position="71"/>
        <end position="90"/>
    </location>
</feature>
<keyword evidence="3" id="KW-1185">Reference proteome</keyword>
<dbReference type="RefSeq" id="WP_324275595.1">
    <property type="nucleotide sequence ID" value="NZ_CP141261.1"/>
</dbReference>
<feature type="transmembrane region" description="Helical" evidence="1">
    <location>
        <begin position="223"/>
        <end position="245"/>
    </location>
</feature>
<feature type="transmembrane region" description="Helical" evidence="1">
    <location>
        <begin position="127"/>
        <end position="145"/>
    </location>
</feature>
<feature type="transmembrane region" description="Helical" evidence="1">
    <location>
        <begin position="197"/>
        <end position="217"/>
    </location>
</feature>
<evidence type="ECO:0000256" key="1">
    <source>
        <dbReference type="SAM" id="Phobius"/>
    </source>
</evidence>